<dbReference type="SUPFAM" id="SSF58104">
    <property type="entry name" value="Methyl-accepting chemotaxis protein (MCP) signaling domain"/>
    <property type="match status" value="1"/>
</dbReference>
<evidence type="ECO:0000256" key="7">
    <source>
        <dbReference type="SAM" id="MobiDB-lite"/>
    </source>
</evidence>
<dbReference type="PANTHER" id="PTHR32089">
    <property type="entry name" value="METHYL-ACCEPTING CHEMOTAXIS PROTEIN MCPB"/>
    <property type="match status" value="1"/>
</dbReference>
<organism evidence="11 12">
    <name type="scientific">Oceanobacillus neutriphilus</name>
    <dbReference type="NCBI Taxonomy" id="531815"/>
    <lineage>
        <taxon>Bacteria</taxon>
        <taxon>Bacillati</taxon>
        <taxon>Bacillota</taxon>
        <taxon>Bacilli</taxon>
        <taxon>Bacillales</taxon>
        <taxon>Bacillaceae</taxon>
        <taxon>Oceanobacillus</taxon>
    </lineage>
</organism>
<feature type="compositionally biased region" description="Low complexity" evidence="7">
    <location>
        <begin position="530"/>
        <end position="547"/>
    </location>
</feature>
<dbReference type="EMBL" id="BMLW01000006">
    <property type="protein sequence ID" value="GGP11249.1"/>
    <property type="molecule type" value="Genomic_DNA"/>
</dbReference>
<keyword evidence="2" id="KW-1003">Cell membrane</keyword>
<dbReference type="Pfam" id="PF00672">
    <property type="entry name" value="HAMP"/>
    <property type="match status" value="1"/>
</dbReference>
<evidence type="ECO:0000313" key="12">
    <source>
        <dbReference type="Proteomes" id="UP000641206"/>
    </source>
</evidence>
<protein>
    <submittedName>
        <fullName evidence="11">Sensory transducer protein YvaQ</fullName>
    </submittedName>
</protein>
<feature type="domain" description="HAMP" evidence="10">
    <location>
        <begin position="216"/>
        <end position="269"/>
    </location>
</feature>
<keyword evidence="12" id="KW-1185">Reference proteome</keyword>
<keyword evidence="3 8" id="KW-0472">Membrane</keyword>
<evidence type="ECO:0000256" key="5">
    <source>
        <dbReference type="ARBA" id="ARBA00029447"/>
    </source>
</evidence>
<dbReference type="PANTHER" id="PTHR32089:SF112">
    <property type="entry name" value="LYSOZYME-LIKE PROTEIN-RELATED"/>
    <property type="match status" value="1"/>
</dbReference>
<dbReference type="InterPro" id="IPR024478">
    <property type="entry name" value="HlyB_4HB_MCP"/>
</dbReference>
<feature type="domain" description="Methyl-accepting transducer" evidence="9">
    <location>
        <begin position="288"/>
        <end position="531"/>
    </location>
</feature>
<dbReference type="Gene3D" id="6.10.340.10">
    <property type="match status" value="1"/>
</dbReference>
<dbReference type="Gene3D" id="1.10.287.950">
    <property type="entry name" value="Methyl-accepting chemotaxis protein"/>
    <property type="match status" value="1"/>
</dbReference>
<feature type="region of interest" description="Disordered" evidence="7">
    <location>
        <begin position="530"/>
        <end position="553"/>
    </location>
</feature>
<name>A0ABQ2NV20_9BACI</name>
<comment type="similarity">
    <text evidence="5">Belongs to the methyl-accepting chemotaxis (MCP) protein family.</text>
</comment>
<accession>A0ABQ2NV20</accession>
<evidence type="ECO:0000256" key="4">
    <source>
        <dbReference type="ARBA" id="ARBA00023224"/>
    </source>
</evidence>
<evidence type="ECO:0000313" key="11">
    <source>
        <dbReference type="EMBL" id="GGP11249.1"/>
    </source>
</evidence>
<evidence type="ECO:0000256" key="8">
    <source>
        <dbReference type="SAM" id="Phobius"/>
    </source>
</evidence>
<dbReference type="Pfam" id="PF00015">
    <property type="entry name" value="MCPsignal"/>
    <property type="match status" value="1"/>
</dbReference>
<keyword evidence="8" id="KW-1133">Transmembrane helix</keyword>
<dbReference type="SMART" id="SM00304">
    <property type="entry name" value="HAMP"/>
    <property type="match status" value="1"/>
</dbReference>
<reference evidence="12" key="1">
    <citation type="journal article" date="2019" name="Int. J. Syst. Evol. Microbiol.">
        <title>The Global Catalogue of Microorganisms (GCM) 10K type strain sequencing project: providing services to taxonomists for standard genome sequencing and annotation.</title>
        <authorList>
            <consortium name="The Broad Institute Genomics Platform"/>
            <consortium name="The Broad Institute Genome Sequencing Center for Infectious Disease"/>
            <person name="Wu L."/>
            <person name="Ma J."/>
        </authorList>
    </citation>
    <scope>NUCLEOTIDE SEQUENCE [LARGE SCALE GENOMIC DNA]</scope>
    <source>
        <strain evidence="12">CGMCC 1.7693</strain>
    </source>
</reference>
<dbReference type="CDD" id="cd06225">
    <property type="entry name" value="HAMP"/>
    <property type="match status" value="1"/>
</dbReference>
<evidence type="ECO:0000259" key="9">
    <source>
        <dbReference type="PROSITE" id="PS50111"/>
    </source>
</evidence>
<evidence type="ECO:0000256" key="3">
    <source>
        <dbReference type="ARBA" id="ARBA00023136"/>
    </source>
</evidence>
<comment type="caution">
    <text evidence="11">The sequence shown here is derived from an EMBL/GenBank/DDBJ whole genome shotgun (WGS) entry which is preliminary data.</text>
</comment>
<comment type="subcellular location">
    <subcellularLocation>
        <location evidence="1">Cell membrane</location>
    </subcellularLocation>
</comment>
<feature type="transmembrane region" description="Helical" evidence="8">
    <location>
        <begin position="193"/>
        <end position="218"/>
    </location>
</feature>
<keyword evidence="4 6" id="KW-0807">Transducer</keyword>
<gene>
    <name evidence="11" type="primary">yvaQ</name>
    <name evidence="11" type="ORF">GCM10011346_22660</name>
</gene>
<dbReference type="InterPro" id="IPR003660">
    <property type="entry name" value="HAMP_dom"/>
</dbReference>
<evidence type="ECO:0000256" key="2">
    <source>
        <dbReference type="ARBA" id="ARBA00022475"/>
    </source>
</evidence>
<evidence type="ECO:0000256" key="1">
    <source>
        <dbReference type="ARBA" id="ARBA00004236"/>
    </source>
</evidence>
<evidence type="ECO:0000259" key="10">
    <source>
        <dbReference type="PROSITE" id="PS50885"/>
    </source>
</evidence>
<dbReference type="PROSITE" id="PS50885">
    <property type="entry name" value="HAMP"/>
    <property type="match status" value="1"/>
</dbReference>
<dbReference type="Proteomes" id="UP000641206">
    <property type="component" value="Unassembled WGS sequence"/>
</dbReference>
<sequence length="574" mass="62241">MFMNRKRKKKRKAIFNLKSIKSKIIFAFSIVILLVLFLGAYNSITIKKMNDETTKMVEDNLQMLIANTGLETAMTSRISAARGYVLTGDDNFKEEFEALTKKGEEFEELAKSIGASQELENLIRTTNVWQTAVVGDVFDVYDRGDEAQAISNLNGLSFMVDNITAEYEEMAADSEAAINQGGEKIIAHGNQTVIIVVVVSVLILILSVTAALVTGSVISKPIKAVMERMKLIASGDLSQDALQIQTRDEVGQLVEATNEMASNTRNLLRQINEVSETVTNQSEELTQAANEVKSGSEQVAITMQELAAGSEKQANSASDLADITGNFTTKVQEVNDNGERVQQYSDKVLEMTTNGSELMTSSTEQMGRIDQIVQGAVVKVEALDTHSQKISHLVAVIKDIAGQTNLLALNAAIEAARAGEHGKGFTVVADEVRKLAEQVAVSVTDITDIVANIQNETSTVVQSLKDGYAEVEQGTDQIVTTGKTFKEINQSISNMVENINLVNENLADITTSSQEMKGSIEEIASISEEAAAGVEQTSASTQQTTSSMEEVAGSSEQLSRLAEELNGLVRRFRV</sequence>
<dbReference type="Pfam" id="PF12729">
    <property type="entry name" value="4HB_MCP_1"/>
    <property type="match status" value="1"/>
</dbReference>
<evidence type="ECO:0000256" key="6">
    <source>
        <dbReference type="PROSITE-ProRule" id="PRU00284"/>
    </source>
</evidence>
<proteinExistence type="inferred from homology"/>
<keyword evidence="8" id="KW-0812">Transmembrane</keyword>
<dbReference type="PROSITE" id="PS50111">
    <property type="entry name" value="CHEMOTAXIS_TRANSDUC_2"/>
    <property type="match status" value="1"/>
</dbReference>
<dbReference type="SMART" id="SM00283">
    <property type="entry name" value="MA"/>
    <property type="match status" value="1"/>
</dbReference>
<dbReference type="InterPro" id="IPR004089">
    <property type="entry name" value="MCPsignal_dom"/>
</dbReference>